<feature type="region of interest" description="Disordered" evidence="1">
    <location>
        <begin position="141"/>
        <end position="246"/>
    </location>
</feature>
<dbReference type="WBParaSite" id="MBELARI_LOCUS16641">
    <property type="protein sequence ID" value="MBELARI_LOCUS16641"/>
    <property type="gene ID" value="MBELARI_LOCUS16641"/>
</dbReference>
<name>A0AAF3J517_9BILA</name>
<organism evidence="2 3">
    <name type="scientific">Mesorhabditis belari</name>
    <dbReference type="NCBI Taxonomy" id="2138241"/>
    <lineage>
        <taxon>Eukaryota</taxon>
        <taxon>Metazoa</taxon>
        <taxon>Ecdysozoa</taxon>
        <taxon>Nematoda</taxon>
        <taxon>Chromadorea</taxon>
        <taxon>Rhabditida</taxon>
        <taxon>Rhabditina</taxon>
        <taxon>Rhabditomorpha</taxon>
        <taxon>Rhabditoidea</taxon>
        <taxon>Rhabditidae</taxon>
        <taxon>Mesorhabditinae</taxon>
        <taxon>Mesorhabditis</taxon>
    </lineage>
</organism>
<dbReference type="Proteomes" id="UP000887575">
    <property type="component" value="Unassembled WGS sequence"/>
</dbReference>
<sequence>MLQKEDRVDVFDNDLLNSSFNRQVFSLNSTPPQKFRGHEARLFQGKLCFNREFGIPLSVPAWKTINLYEADTYGPTDLLQHEETIPPKLLHFANKRWLMMIKEHGIRGETYWLMFPCTEEWVTCIRNASIYRGGTSPQIGYSPSQASRVLPSAPQLPPQPPQPPPRPTGLIDANSDRNEQNSYFTSPSIPMPEPQRPQDFRPPNTDVAQNRENNVFLRLPPPPLPSQRSPRSQSSQNDSNQGNRLGPIAVGLGTAVVGRVIGGMLESALESALGDGVVN</sequence>
<feature type="compositionally biased region" description="Pro residues" evidence="1">
    <location>
        <begin position="154"/>
        <end position="167"/>
    </location>
</feature>
<dbReference type="AlphaFoldDB" id="A0AAF3J517"/>
<evidence type="ECO:0000313" key="3">
    <source>
        <dbReference type="WBParaSite" id="MBELARI_LOCUS16641"/>
    </source>
</evidence>
<proteinExistence type="predicted"/>
<evidence type="ECO:0000313" key="2">
    <source>
        <dbReference type="Proteomes" id="UP000887575"/>
    </source>
</evidence>
<feature type="compositionally biased region" description="Low complexity" evidence="1">
    <location>
        <begin position="226"/>
        <end position="236"/>
    </location>
</feature>
<accession>A0AAF3J517</accession>
<keyword evidence="2" id="KW-1185">Reference proteome</keyword>
<evidence type="ECO:0000256" key="1">
    <source>
        <dbReference type="SAM" id="MobiDB-lite"/>
    </source>
</evidence>
<reference evidence="3" key="1">
    <citation type="submission" date="2024-02" db="UniProtKB">
        <authorList>
            <consortium name="WormBaseParasite"/>
        </authorList>
    </citation>
    <scope>IDENTIFICATION</scope>
</reference>
<protein>
    <submittedName>
        <fullName evidence="3">Uncharacterized protein</fullName>
    </submittedName>
</protein>